<evidence type="ECO:0000256" key="1">
    <source>
        <dbReference type="SAM" id="MobiDB-lite"/>
    </source>
</evidence>
<accession>A0A078AXF0</accession>
<sequence length="334" mass="39063">MFSSSREIVEQLNFEQYPQMRHFLEKCYIQEQQEFNALPFEKQVRIDKKKIIDVRAKQIKVLFDCDKSIFDKEFYMPLQLGEDLNGHDFFLEKSGMNDPLLDNLMASNYQESDIGRVNCVQIIDSKGQDQLKTQIYTDTDQFQTDMQSNLDAQTQAGSSVENSDQSQSMNGTLTYSSQNLVNIKDQRSQIEIDSQVDISDYFLRNVHTQDQHSIQEILTDEQYEYEWQNKQNTCKYQDNQHEPFNEEVMQLESQFQKSDSDSFQEINIDAKDQPLVKKLISSIPKAIKEKKKLIDGKTLRQCIVEDELIQSQVQVLNAFFNGKIDMKFLLGDEK</sequence>
<evidence type="ECO:0000313" key="3">
    <source>
        <dbReference type="Proteomes" id="UP000039865"/>
    </source>
</evidence>
<dbReference type="InParanoid" id="A0A078AXF0"/>
<dbReference type="AlphaFoldDB" id="A0A078AXF0"/>
<dbReference type="Proteomes" id="UP000039865">
    <property type="component" value="Unassembled WGS sequence"/>
</dbReference>
<proteinExistence type="predicted"/>
<reference evidence="2 3" key="1">
    <citation type="submission" date="2014-06" db="EMBL/GenBank/DDBJ databases">
        <authorList>
            <person name="Swart Estienne"/>
        </authorList>
    </citation>
    <scope>NUCLEOTIDE SEQUENCE [LARGE SCALE GENOMIC DNA]</scope>
    <source>
        <strain evidence="2 3">130c</strain>
    </source>
</reference>
<name>A0A078AXF0_STYLE</name>
<protein>
    <submittedName>
        <fullName evidence="2">Uncharacterized protein</fullName>
    </submittedName>
</protein>
<keyword evidence="3" id="KW-1185">Reference proteome</keyword>
<feature type="region of interest" description="Disordered" evidence="1">
    <location>
        <begin position="151"/>
        <end position="171"/>
    </location>
</feature>
<evidence type="ECO:0000313" key="2">
    <source>
        <dbReference type="EMBL" id="CDW86751.1"/>
    </source>
</evidence>
<organism evidence="2 3">
    <name type="scientific">Stylonychia lemnae</name>
    <name type="common">Ciliate</name>
    <dbReference type="NCBI Taxonomy" id="5949"/>
    <lineage>
        <taxon>Eukaryota</taxon>
        <taxon>Sar</taxon>
        <taxon>Alveolata</taxon>
        <taxon>Ciliophora</taxon>
        <taxon>Intramacronucleata</taxon>
        <taxon>Spirotrichea</taxon>
        <taxon>Stichotrichia</taxon>
        <taxon>Sporadotrichida</taxon>
        <taxon>Oxytrichidae</taxon>
        <taxon>Stylonychinae</taxon>
        <taxon>Stylonychia</taxon>
    </lineage>
</organism>
<dbReference type="EMBL" id="CCKQ01014944">
    <property type="protein sequence ID" value="CDW86751.1"/>
    <property type="molecule type" value="Genomic_DNA"/>
</dbReference>
<gene>
    <name evidence="2" type="primary">Contig11627.g12449</name>
    <name evidence="2" type="ORF">STYLEM_15849</name>
</gene>